<dbReference type="PROSITE" id="PS51011">
    <property type="entry name" value="ARID"/>
    <property type="match status" value="1"/>
</dbReference>
<evidence type="ECO:0000259" key="7">
    <source>
        <dbReference type="PROSITE" id="PS51526"/>
    </source>
</evidence>
<feature type="region of interest" description="Disordered" evidence="5">
    <location>
        <begin position="287"/>
        <end position="309"/>
    </location>
</feature>
<keyword evidence="3" id="KW-0804">Transcription</keyword>
<feature type="region of interest" description="Disordered" evidence="5">
    <location>
        <begin position="1571"/>
        <end position="1625"/>
    </location>
</feature>
<dbReference type="InterPro" id="IPR013087">
    <property type="entry name" value="Znf_C2H2_type"/>
</dbReference>
<feature type="region of interest" description="Disordered" evidence="5">
    <location>
        <begin position="786"/>
        <end position="809"/>
    </location>
</feature>
<protein>
    <recommendedName>
        <fullName evidence="10">ARID domain-containing protein</fullName>
    </recommendedName>
</protein>
<dbReference type="OrthoDB" id="338531at2759"/>
<dbReference type="InParanoid" id="E9HEE8"/>
<dbReference type="SMART" id="SM01014">
    <property type="entry name" value="ARID"/>
    <property type="match status" value="1"/>
</dbReference>
<dbReference type="STRING" id="6669.E9HEE8"/>
<dbReference type="GO" id="GO:0006355">
    <property type="term" value="P:regulation of DNA-templated transcription"/>
    <property type="evidence" value="ECO:0007669"/>
    <property type="project" value="InterPro"/>
</dbReference>
<keyword evidence="1" id="KW-0156">Chromatin regulator</keyword>
<dbReference type="PROSITE" id="PS51526">
    <property type="entry name" value="RFX_DBD"/>
    <property type="match status" value="1"/>
</dbReference>
<reference evidence="8 9" key="1">
    <citation type="journal article" date="2011" name="Science">
        <title>The ecoresponsive genome of Daphnia pulex.</title>
        <authorList>
            <person name="Colbourne J.K."/>
            <person name="Pfrender M.E."/>
            <person name="Gilbert D."/>
            <person name="Thomas W.K."/>
            <person name="Tucker A."/>
            <person name="Oakley T.H."/>
            <person name="Tokishita S."/>
            <person name="Aerts A."/>
            <person name="Arnold G.J."/>
            <person name="Basu M.K."/>
            <person name="Bauer D.J."/>
            <person name="Caceres C.E."/>
            <person name="Carmel L."/>
            <person name="Casola C."/>
            <person name="Choi J.H."/>
            <person name="Detter J.C."/>
            <person name="Dong Q."/>
            <person name="Dusheyko S."/>
            <person name="Eads B.D."/>
            <person name="Frohlich T."/>
            <person name="Geiler-Samerotte K.A."/>
            <person name="Gerlach D."/>
            <person name="Hatcher P."/>
            <person name="Jogdeo S."/>
            <person name="Krijgsveld J."/>
            <person name="Kriventseva E.V."/>
            <person name="Kultz D."/>
            <person name="Laforsch C."/>
            <person name="Lindquist E."/>
            <person name="Lopez J."/>
            <person name="Manak J.R."/>
            <person name="Muller J."/>
            <person name="Pangilinan J."/>
            <person name="Patwardhan R.P."/>
            <person name="Pitluck S."/>
            <person name="Pritham E.J."/>
            <person name="Rechtsteiner A."/>
            <person name="Rho M."/>
            <person name="Rogozin I.B."/>
            <person name="Sakarya O."/>
            <person name="Salamov A."/>
            <person name="Schaack S."/>
            <person name="Shapiro H."/>
            <person name="Shiga Y."/>
            <person name="Skalitzky C."/>
            <person name="Smith Z."/>
            <person name="Souvorov A."/>
            <person name="Sung W."/>
            <person name="Tang Z."/>
            <person name="Tsuchiya D."/>
            <person name="Tu H."/>
            <person name="Vos H."/>
            <person name="Wang M."/>
            <person name="Wolf Y.I."/>
            <person name="Yamagata H."/>
            <person name="Yamada T."/>
            <person name="Ye Y."/>
            <person name="Shaw J.R."/>
            <person name="Andrews J."/>
            <person name="Crease T.J."/>
            <person name="Tang H."/>
            <person name="Lucas S.M."/>
            <person name="Robertson H.M."/>
            <person name="Bork P."/>
            <person name="Koonin E.V."/>
            <person name="Zdobnov E.M."/>
            <person name="Grigoriev I.V."/>
            <person name="Lynch M."/>
            <person name="Boore J.L."/>
        </authorList>
    </citation>
    <scope>NUCLEOTIDE SEQUENCE [LARGE SCALE GENOMIC DNA]</scope>
</reference>
<dbReference type="PANTHER" id="PTHR22970">
    <property type="entry name" value="AT-RICH INTERACTIVE DOMAIN-CONTAINING PROTEIN 2"/>
    <property type="match status" value="1"/>
</dbReference>
<feature type="compositionally biased region" description="Polar residues" evidence="5">
    <location>
        <begin position="1299"/>
        <end position="1321"/>
    </location>
</feature>
<dbReference type="GO" id="GO:0003677">
    <property type="term" value="F:DNA binding"/>
    <property type="evidence" value="ECO:0000318"/>
    <property type="project" value="GO_Central"/>
</dbReference>
<dbReference type="InterPro" id="IPR003150">
    <property type="entry name" value="DNA-bd_RFX"/>
</dbReference>
<dbReference type="KEGG" id="dpx:DAPPUDRAFT_328671"/>
<dbReference type="Proteomes" id="UP000000305">
    <property type="component" value="Unassembled WGS sequence"/>
</dbReference>
<dbReference type="GO" id="GO:0006338">
    <property type="term" value="P:chromatin remodeling"/>
    <property type="evidence" value="ECO:0000318"/>
    <property type="project" value="GO_Central"/>
</dbReference>
<dbReference type="Pfam" id="PF01388">
    <property type="entry name" value="ARID"/>
    <property type="match status" value="1"/>
</dbReference>
<evidence type="ECO:0000256" key="5">
    <source>
        <dbReference type="SAM" id="MobiDB-lite"/>
    </source>
</evidence>
<dbReference type="CDD" id="cd16866">
    <property type="entry name" value="ARID_ARID2"/>
    <property type="match status" value="1"/>
</dbReference>
<dbReference type="InterPro" id="IPR001606">
    <property type="entry name" value="ARID_dom"/>
</dbReference>
<feature type="compositionally biased region" description="Basic and acidic residues" evidence="5">
    <location>
        <begin position="466"/>
        <end position="476"/>
    </location>
</feature>
<evidence type="ECO:0000256" key="4">
    <source>
        <dbReference type="ARBA" id="ARBA00023242"/>
    </source>
</evidence>
<feature type="compositionally biased region" description="Low complexity" evidence="5">
    <location>
        <begin position="1112"/>
        <end position="1122"/>
    </location>
</feature>
<feature type="domain" description="ARID" evidence="6">
    <location>
        <begin position="13"/>
        <end position="105"/>
    </location>
</feature>
<feature type="region of interest" description="Disordered" evidence="5">
    <location>
        <begin position="461"/>
        <end position="482"/>
    </location>
</feature>
<dbReference type="InterPro" id="IPR052406">
    <property type="entry name" value="Chromatin_Remodeling_Comp"/>
</dbReference>
<dbReference type="SMART" id="SM00501">
    <property type="entry name" value="BRIGHT"/>
    <property type="match status" value="1"/>
</dbReference>
<dbReference type="PANTHER" id="PTHR22970:SF14">
    <property type="entry name" value="AT-RICH INTERACTIVE DOMAIN-CONTAINING PROTEIN 2"/>
    <property type="match status" value="1"/>
</dbReference>
<feature type="compositionally biased region" description="Pro residues" evidence="5">
    <location>
        <begin position="793"/>
        <end position="803"/>
    </location>
</feature>
<dbReference type="PhylomeDB" id="E9HEE8"/>
<evidence type="ECO:0000256" key="1">
    <source>
        <dbReference type="ARBA" id="ARBA00022853"/>
    </source>
</evidence>
<keyword evidence="4" id="KW-0539">Nucleus</keyword>
<dbReference type="InterPro" id="IPR036431">
    <property type="entry name" value="ARID_dom_sf"/>
</dbReference>
<dbReference type="EMBL" id="GL732629">
    <property type="protein sequence ID" value="EFX69830.1"/>
    <property type="molecule type" value="Genomic_DNA"/>
</dbReference>
<dbReference type="SUPFAM" id="SSF46774">
    <property type="entry name" value="ARID-like"/>
    <property type="match status" value="1"/>
</dbReference>
<dbReference type="HOGENOM" id="CLU_001971_0_0_1"/>
<accession>E9HEE8</accession>
<dbReference type="InterPro" id="IPR016024">
    <property type="entry name" value="ARM-type_fold"/>
</dbReference>
<dbReference type="Gene3D" id="1.10.150.60">
    <property type="entry name" value="ARID DNA-binding domain"/>
    <property type="match status" value="1"/>
</dbReference>
<dbReference type="OMA" id="IPAKVQP"/>
<evidence type="ECO:0000313" key="8">
    <source>
        <dbReference type="EMBL" id="EFX69830.1"/>
    </source>
</evidence>
<evidence type="ECO:0000256" key="3">
    <source>
        <dbReference type="ARBA" id="ARBA00023163"/>
    </source>
</evidence>
<dbReference type="eggNOG" id="KOG2312">
    <property type="taxonomic scope" value="Eukaryota"/>
</dbReference>
<evidence type="ECO:0008006" key="10">
    <source>
        <dbReference type="Google" id="ProtNLM"/>
    </source>
</evidence>
<dbReference type="GO" id="GO:0035060">
    <property type="term" value="C:brahma complex"/>
    <property type="evidence" value="ECO:0000318"/>
    <property type="project" value="GO_Central"/>
</dbReference>
<feature type="region of interest" description="Disordered" evidence="5">
    <location>
        <begin position="1112"/>
        <end position="1132"/>
    </location>
</feature>
<evidence type="ECO:0000313" key="9">
    <source>
        <dbReference type="Proteomes" id="UP000000305"/>
    </source>
</evidence>
<evidence type="ECO:0000259" key="6">
    <source>
        <dbReference type="PROSITE" id="PS51011"/>
    </source>
</evidence>
<gene>
    <name evidence="8" type="ORF">DAPPUDRAFT_328671</name>
</gene>
<keyword evidence="9" id="KW-1185">Reference proteome</keyword>
<feature type="compositionally biased region" description="Low complexity" evidence="5">
    <location>
        <begin position="1571"/>
        <end position="1585"/>
    </location>
</feature>
<evidence type="ECO:0000256" key="2">
    <source>
        <dbReference type="ARBA" id="ARBA00023015"/>
    </source>
</evidence>
<dbReference type="SUPFAM" id="SSF48371">
    <property type="entry name" value="ARM repeat"/>
    <property type="match status" value="1"/>
</dbReference>
<feature type="region of interest" description="Disordered" evidence="5">
    <location>
        <begin position="1286"/>
        <end position="1331"/>
    </location>
</feature>
<organism evidence="8 9">
    <name type="scientific">Daphnia pulex</name>
    <name type="common">Water flea</name>
    <dbReference type="NCBI Taxonomy" id="6669"/>
    <lineage>
        <taxon>Eukaryota</taxon>
        <taxon>Metazoa</taxon>
        <taxon>Ecdysozoa</taxon>
        <taxon>Arthropoda</taxon>
        <taxon>Crustacea</taxon>
        <taxon>Branchiopoda</taxon>
        <taxon>Diplostraca</taxon>
        <taxon>Cladocera</taxon>
        <taxon>Anomopoda</taxon>
        <taxon>Daphniidae</taxon>
        <taxon>Daphnia</taxon>
    </lineage>
</organism>
<sequence>MAEHLGKDAKTYADEYSSFCRELKSFHDIRGTSFNKLPRLHGHEVDLYLLYSLVTSHGGWEKVNVHGEWESLLPYFGIHRLCANGPIALKQIYIRYLDVYERIHFLGEEVDRRESEHHEEDDARNRRKALRLLHATPTSYNAAQHVIPDHVRNTAGLSTDGIQVTPTERVFLSLLCPLPNEQDFAINVCSLLAMESRRPFPLHQCPRIVDALLAHAGIFSQVDIRDLFTDSYRKFRGQNLGRFWRDVVPDADIVQLSEEDLVVTPDDVTAVVGSYWDHRSVHTASSAIGEADSSRTLPSDLLPEENGSTSATNKVHLVVRPLGSERHIRSVTLNSRGDELESTLIEEGSTLIEEESQCSVMLYENGTGPLSASGSDVVSATSPPNVERVPSCEPNFKNCLAKSANSPIEPTSDVAVPGYLQNNENLVASFAQDDFAVEPSRSIQPTDEGFACEDISAAAQESFQDAESHTKPDLSHDGIAPPITESNAAFEMETPSQAETNVERKVVAPKNKLPVAVQKPDNPRAIRYWLDQRRAARCPVEQLPVEQDDPVLQLEPEELDLFHVGRDQGVHDALGQRVLQVLNVIRNLSFDDVNSAVLAQSEACMRLLLLAAHARWSCLPQLAFDAISNVALEVNLKDPADCSLSAILLGTVTRGLESNDRFIVLRCMETLGRLAQRSENELLLMSSLDSHVYEKLCSYLTIPDVALLIYTLECVYALSSLGQATCNAFLHCQGALDILISLLTVEAQSYGSKARILMNVVETVAEGDTVATHAQLNPIHCVVRPTHSHSPAPSAPSTPPPMLLQPVAASVPQSPNSLTKILPKANASSRPSTPTQSKPIVASISHTEKEQIAMQWLRTTFEPVVGAPSIEQNVLYRQYTAGCSRNGPKQVLGIVQFFSCVRATFGQNVGPFRKQVGSAVEFYFEGMASKTASTAVTSAPTNAVVRSPTPTPIPIEVPGSPILKAQLCAPPKVNNRKEAPKQASLSFIVVGLVTAQSAPFSLAHPHLSQALGQGGMSLPETSQVATTGSSVPPSSSLIKSLLANKVPDNNSQSANHVATLGLSPTATALPGMTRIPCMNSHGSPVSSNQIVNHPLSGAIVLQVAQRQQQQKLLQQQQQPAAVNGPSKESQMNVKGAQVTINTPKMNGVCPEMEQNSVVTESPDGKGKGMLADLLEREVKKESVNGATTLAGKELRISDNGLELIQNDPRNRVAVDMGVVGMNDFGVDLGDGVAAPKAAHLIAQVDDSGHVQIHLEEEAGTAVCNGQSLLDQLEACEVSSSSDEIVASQTSKAIKRPASPTETNDSSAPKKSMMNHVTSKLNENPGGISEKPSEITLAEQNKDSADKNKEKITINGNVNGIVETTNTITINSSAVAPQIQPAMVLGPNTPRTFLILQQQTPQQARLGFPQQGQRLLLAIQRPGGVIQHVAMPANVVAITSSQLQANGAVVSLSSSGGTNSVTTVHQHSSANSGQAPSSSGVSLIANGSCLPVSTAILSSSAQPITVTSTVPSVVTTSSMEGVVTFSGGAVAFPARPTENASRSSSVAESHVTITPVPASSIVNSVTSTPIVTTSPTASPATVVPTNAGATPGFKKRTNSIEAAKPRGRPMKSKSTDCQPVSSPSPQPIDPSLQYLCEWKECMRSFKTPHEVYVHACQVHCPVHVEELGCLWERCDGLKRRRFSMMTHLMDRHCNDEMQRLLAARRHQMNTQGKTDIPAPQAPTPHPGYAPHAALHAIKRHAVELMNQKEQEEKEGPVTKSIRLTSALILRNIATHSALGRRNLQRYENHLASVALSNVESSRTVAQILYELTHQCS</sequence>
<feature type="region of interest" description="Disordered" evidence="5">
    <location>
        <begin position="1455"/>
        <end position="1476"/>
    </location>
</feature>
<keyword evidence="2" id="KW-0805">Transcription regulation</keyword>
<dbReference type="FunCoup" id="E9HEE8">
    <property type="interactions" value="2077"/>
</dbReference>
<feature type="domain" description="RFX-type winged-helix" evidence="7">
    <location>
        <begin position="853"/>
        <end position="931"/>
    </location>
</feature>
<proteinExistence type="predicted"/>
<name>E9HEE8_DAPPU</name>
<dbReference type="PROSITE" id="PS00028">
    <property type="entry name" value="ZINC_FINGER_C2H2_1"/>
    <property type="match status" value="1"/>
</dbReference>